<dbReference type="Gene3D" id="3.30.200.20">
    <property type="entry name" value="Phosphorylase Kinase, domain 1"/>
    <property type="match status" value="1"/>
</dbReference>
<keyword evidence="1" id="KW-0808">Transferase</keyword>
<evidence type="ECO:0000256" key="1">
    <source>
        <dbReference type="ARBA" id="ARBA00022679"/>
    </source>
</evidence>
<keyword evidence="3" id="KW-0418">Kinase</keyword>
<dbReference type="PANTHER" id="PTHR11042">
    <property type="entry name" value="EUKARYOTIC TRANSLATION INITIATION FACTOR 2-ALPHA KINASE EIF2-ALPHA KINASE -RELATED"/>
    <property type="match status" value="1"/>
</dbReference>
<feature type="binding site" evidence="6">
    <location>
        <position position="48"/>
    </location>
    <ligand>
        <name>ATP</name>
        <dbReference type="ChEBI" id="CHEBI:30616"/>
    </ligand>
</feature>
<dbReference type="InterPro" id="IPR017441">
    <property type="entry name" value="Protein_kinase_ATP_BS"/>
</dbReference>
<feature type="domain" description="Protein kinase" evidence="9">
    <location>
        <begin position="13"/>
        <end position="408"/>
    </location>
</feature>
<keyword evidence="4 6" id="KW-0067">ATP-binding</keyword>
<dbReference type="Pfam" id="PF00069">
    <property type="entry name" value="Pkinase"/>
    <property type="match status" value="2"/>
</dbReference>
<dbReference type="WBParaSite" id="MBELARI_LOCUS21102">
    <property type="protein sequence ID" value="MBELARI_LOCUS21102"/>
    <property type="gene ID" value="MBELARI_LOCUS21102"/>
</dbReference>
<feature type="compositionally biased region" description="Acidic residues" evidence="8">
    <location>
        <begin position="154"/>
        <end position="170"/>
    </location>
</feature>
<evidence type="ECO:0000259" key="9">
    <source>
        <dbReference type="PROSITE" id="PS50011"/>
    </source>
</evidence>
<dbReference type="Proteomes" id="UP000887575">
    <property type="component" value="Unassembled WGS sequence"/>
</dbReference>
<dbReference type="PROSITE" id="PS00108">
    <property type="entry name" value="PROTEIN_KINASE_ST"/>
    <property type="match status" value="1"/>
</dbReference>
<evidence type="ECO:0000256" key="5">
    <source>
        <dbReference type="ARBA" id="ARBA00037982"/>
    </source>
</evidence>
<name>A0AAF3F5R6_9BILA</name>
<proteinExistence type="inferred from homology"/>
<dbReference type="InterPro" id="IPR011009">
    <property type="entry name" value="Kinase-like_dom_sf"/>
</dbReference>
<organism evidence="10 11">
    <name type="scientific">Mesorhabditis belari</name>
    <dbReference type="NCBI Taxonomy" id="2138241"/>
    <lineage>
        <taxon>Eukaryota</taxon>
        <taxon>Metazoa</taxon>
        <taxon>Ecdysozoa</taxon>
        <taxon>Nematoda</taxon>
        <taxon>Chromadorea</taxon>
        <taxon>Rhabditida</taxon>
        <taxon>Rhabditina</taxon>
        <taxon>Rhabditomorpha</taxon>
        <taxon>Rhabditoidea</taxon>
        <taxon>Rhabditidae</taxon>
        <taxon>Mesorhabditinae</taxon>
        <taxon>Mesorhabditis</taxon>
    </lineage>
</organism>
<protein>
    <recommendedName>
        <fullName evidence="9">Protein kinase domain-containing protein</fullName>
    </recommendedName>
</protein>
<reference evidence="11" key="1">
    <citation type="submission" date="2024-02" db="UniProtKB">
        <authorList>
            <consortium name="WormBaseParasite"/>
        </authorList>
    </citation>
    <scope>IDENTIFICATION</scope>
</reference>
<evidence type="ECO:0000256" key="6">
    <source>
        <dbReference type="PROSITE-ProRule" id="PRU10141"/>
    </source>
</evidence>
<comment type="similarity">
    <text evidence="5">Belongs to the protein kinase superfamily. Ser/Thr protein kinase family. GCN2 subfamily.</text>
</comment>
<accession>A0AAF3F5R6</accession>
<evidence type="ECO:0000313" key="10">
    <source>
        <dbReference type="Proteomes" id="UP000887575"/>
    </source>
</evidence>
<dbReference type="PROSITE" id="PS00107">
    <property type="entry name" value="PROTEIN_KINASE_ATP"/>
    <property type="match status" value="1"/>
</dbReference>
<dbReference type="SMART" id="SM00220">
    <property type="entry name" value="S_TKc"/>
    <property type="match status" value="1"/>
</dbReference>
<dbReference type="GO" id="GO:0005524">
    <property type="term" value="F:ATP binding"/>
    <property type="evidence" value="ECO:0007669"/>
    <property type="project" value="UniProtKB-UniRule"/>
</dbReference>
<evidence type="ECO:0000256" key="7">
    <source>
        <dbReference type="RuleBase" id="RU000304"/>
    </source>
</evidence>
<keyword evidence="10" id="KW-1185">Reference proteome</keyword>
<dbReference type="InterPro" id="IPR000719">
    <property type="entry name" value="Prot_kinase_dom"/>
</dbReference>
<dbReference type="Gene3D" id="1.10.510.10">
    <property type="entry name" value="Transferase(Phosphotransferase) domain 1"/>
    <property type="match status" value="1"/>
</dbReference>
<dbReference type="GO" id="GO:0005737">
    <property type="term" value="C:cytoplasm"/>
    <property type="evidence" value="ECO:0007669"/>
    <property type="project" value="TreeGrafter"/>
</dbReference>
<dbReference type="InterPro" id="IPR008271">
    <property type="entry name" value="Ser/Thr_kinase_AS"/>
</dbReference>
<dbReference type="GO" id="GO:0005634">
    <property type="term" value="C:nucleus"/>
    <property type="evidence" value="ECO:0007669"/>
    <property type="project" value="TreeGrafter"/>
</dbReference>
<dbReference type="GO" id="GO:0004694">
    <property type="term" value="F:eukaryotic translation initiation factor 2alpha kinase activity"/>
    <property type="evidence" value="ECO:0007669"/>
    <property type="project" value="TreeGrafter"/>
</dbReference>
<evidence type="ECO:0000313" key="11">
    <source>
        <dbReference type="WBParaSite" id="MBELARI_LOCUS21102"/>
    </source>
</evidence>
<dbReference type="AlphaFoldDB" id="A0AAF3F5R6"/>
<dbReference type="PROSITE" id="PS50011">
    <property type="entry name" value="PROTEIN_KINASE_DOM"/>
    <property type="match status" value="1"/>
</dbReference>
<feature type="region of interest" description="Disordered" evidence="8">
    <location>
        <begin position="103"/>
        <end position="179"/>
    </location>
</feature>
<dbReference type="SUPFAM" id="SSF56112">
    <property type="entry name" value="Protein kinase-like (PK-like)"/>
    <property type="match status" value="1"/>
</dbReference>
<evidence type="ECO:0000256" key="2">
    <source>
        <dbReference type="ARBA" id="ARBA00022741"/>
    </source>
</evidence>
<dbReference type="InterPro" id="IPR050339">
    <property type="entry name" value="CC_SR_Kinase"/>
</dbReference>
<feature type="region of interest" description="Disordered" evidence="8">
    <location>
        <begin position="407"/>
        <end position="441"/>
    </location>
</feature>
<dbReference type="PANTHER" id="PTHR11042:SF91">
    <property type="entry name" value="EUKARYOTIC TRANSLATION INITIATION FACTOR 2-ALPHA KINASE"/>
    <property type="match status" value="1"/>
</dbReference>
<sequence>MSTGFQSRLLNDFDGFKTLGRGGYGLVVSAKHVLDRNEYAIKGIRVKKEKIERVLKEVHAMAKIDHTGFVRYHTSWAEEPPPEFQKSYQTRIEKLIKKGNVANEEHSNLSKPHKFAETIGNSSQGPSGPQRIHKSKSYPLVKNTMTFPQREDSDLTDSESEEGPPEEESSDGGIVFVDSNGERNEVDDLDIDEDEAEQEPTVDVKCYLYIQMQYCREGTLAKWLKTHRQLASRSIENMWNWFRQLLQAIKYLHSINLIHRDIKPLNIFLANQNQLKIGDMGLVCEGTSFDNPDARREPEEGKTEDVGTTLYMSPEQVNRQSYSNKVDVFALGVVFVEIFFEFGTEKERVDTLLALKKGILPEELRGQELIAPYTSKVGYLVREVCTIDQRRRLKCAELVKKWNKSPFQSTDPISRPRPPHSSSPTSPLHAPAPPLSRPGVRLRGTVSAPRLQQGHIFLERITFSNRFL</sequence>
<keyword evidence="7" id="KW-0723">Serine/threonine-protein kinase</keyword>
<evidence type="ECO:0000256" key="8">
    <source>
        <dbReference type="SAM" id="MobiDB-lite"/>
    </source>
</evidence>
<evidence type="ECO:0000256" key="3">
    <source>
        <dbReference type="ARBA" id="ARBA00022777"/>
    </source>
</evidence>
<evidence type="ECO:0000256" key="4">
    <source>
        <dbReference type="ARBA" id="ARBA00022840"/>
    </source>
</evidence>
<keyword evidence="2 6" id="KW-0547">Nucleotide-binding</keyword>